<dbReference type="AlphaFoldDB" id="Q3ABH7"/>
<organism evidence="2 3">
    <name type="scientific">Carboxydothermus hydrogenoformans (strain ATCC BAA-161 / DSM 6008 / Z-2901)</name>
    <dbReference type="NCBI Taxonomy" id="246194"/>
    <lineage>
        <taxon>Bacteria</taxon>
        <taxon>Bacillati</taxon>
        <taxon>Bacillota</taxon>
        <taxon>Clostridia</taxon>
        <taxon>Thermoanaerobacterales</taxon>
        <taxon>Thermoanaerobacteraceae</taxon>
        <taxon>Carboxydothermus</taxon>
    </lineage>
</organism>
<dbReference type="eggNOG" id="ENOG5032BRT">
    <property type="taxonomic scope" value="Bacteria"/>
</dbReference>
<feature type="domain" description="Bacteriophage lambda Replication protein O N-terminal" evidence="1">
    <location>
        <begin position="5"/>
        <end position="94"/>
    </location>
</feature>
<dbReference type="InterPro" id="IPR036388">
    <property type="entry name" value="WH-like_DNA-bd_sf"/>
</dbReference>
<dbReference type="EMBL" id="CP000141">
    <property type="protein sequence ID" value="ABB13994.1"/>
    <property type="molecule type" value="Genomic_DNA"/>
</dbReference>
<dbReference type="GO" id="GO:0006260">
    <property type="term" value="P:DNA replication"/>
    <property type="evidence" value="ECO:0007669"/>
    <property type="project" value="InterPro"/>
</dbReference>
<dbReference type="OrthoDB" id="7365718at2"/>
<sequence>MANPQPDEFTRISNELYTAIMQADFTKRQRNIIDLVIRMSYGCGKKSAILRPVDFELVGVYKTHVRKELDYLVKAKVLIIDGNRISINKDYDQWRISLVKGADKKRFDEVLRRNIEDREKVTVLVTEEGEDSYQNGNHQVNQVTKMVTSRDEKVTEMVTEVTKTVTCPENGGYQNSNQQVTKTVTERATEALSPNGYREPKENIKENTGVCILPLPPKKKNEPQNIEDILSRYQRYTDEQLAIIRNYWETIRFTRKTAKIAPTVVAKEMDYWERFPVEIVMEALDIHLRKYQSKQEDYTAGIMRRLLKERELKGKLEEKGVKLNGQGRQPPDAREAINLDKFLWKGS</sequence>
<dbReference type="Pfam" id="PF04492">
    <property type="entry name" value="Phage_rep_O"/>
    <property type="match status" value="1"/>
</dbReference>
<dbReference type="Proteomes" id="UP000002706">
    <property type="component" value="Chromosome"/>
</dbReference>
<keyword evidence="3" id="KW-1185">Reference proteome</keyword>
<evidence type="ECO:0000313" key="2">
    <source>
        <dbReference type="EMBL" id="ABB13994.1"/>
    </source>
</evidence>
<protein>
    <submittedName>
        <fullName evidence="2">Putative prophage LambdaCh01, replication protein O</fullName>
    </submittedName>
</protein>
<dbReference type="Gene3D" id="1.10.10.10">
    <property type="entry name" value="Winged helix-like DNA-binding domain superfamily/Winged helix DNA-binding domain"/>
    <property type="match status" value="1"/>
</dbReference>
<dbReference type="InterPro" id="IPR006497">
    <property type="entry name" value="Phage_lambda_VrpO_N"/>
</dbReference>
<dbReference type="InParanoid" id="Q3ABH7"/>
<proteinExistence type="predicted"/>
<dbReference type="STRING" id="246194.CHY_1687"/>
<reference evidence="2 3" key="1">
    <citation type="journal article" date="2005" name="PLoS Genet.">
        <title>Life in hot carbon monoxide: the complete genome sequence of Carboxydothermus hydrogenoformans Z-2901.</title>
        <authorList>
            <person name="Wu M."/>
            <person name="Ren Q."/>
            <person name="Durkin A.S."/>
            <person name="Daugherty S.C."/>
            <person name="Brinkac L.M."/>
            <person name="Dodson R.J."/>
            <person name="Madupu R."/>
            <person name="Sullivan S.A."/>
            <person name="Kolonay J.F."/>
            <person name="Haft D.H."/>
            <person name="Nelson W.C."/>
            <person name="Tallon L.J."/>
            <person name="Jones K.M."/>
            <person name="Ulrich L.E."/>
            <person name="Gonzalez J.M."/>
            <person name="Zhulin I.B."/>
            <person name="Robb F.T."/>
            <person name="Eisen J.A."/>
        </authorList>
    </citation>
    <scope>NUCLEOTIDE SEQUENCE [LARGE SCALE GENOMIC DNA]</scope>
    <source>
        <strain evidence="3">ATCC BAA-161 / DSM 6008 / Z-2901</strain>
    </source>
</reference>
<accession>Q3ABH7</accession>
<name>Q3ABH7_CARHZ</name>
<gene>
    <name evidence="2" type="ordered locus">CHY_1687</name>
</gene>
<dbReference type="HOGENOM" id="CLU_798525_0_0_9"/>
<dbReference type="KEGG" id="chy:CHY_1687"/>
<evidence type="ECO:0000313" key="3">
    <source>
        <dbReference type="Proteomes" id="UP000002706"/>
    </source>
</evidence>
<dbReference type="RefSeq" id="WP_011344582.1">
    <property type="nucleotide sequence ID" value="NC_007503.1"/>
</dbReference>
<evidence type="ECO:0000259" key="1">
    <source>
        <dbReference type="Pfam" id="PF04492"/>
    </source>
</evidence>